<feature type="transmembrane region" description="Helical" evidence="8">
    <location>
        <begin position="157"/>
        <end position="174"/>
    </location>
</feature>
<dbReference type="PROSITE" id="PS50929">
    <property type="entry name" value="ABC_TM1F"/>
    <property type="match status" value="1"/>
</dbReference>
<dbReference type="GO" id="GO:0005524">
    <property type="term" value="F:ATP binding"/>
    <property type="evidence" value="ECO:0007669"/>
    <property type="project" value="UniProtKB-KW"/>
</dbReference>
<dbReference type="GO" id="GO:0015421">
    <property type="term" value="F:ABC-type oligopeptide transporter activity"/>
    <property type="evidence" value="ECO:0007669"/>
    <property type="project" value="TreeGrafter"/>
</dbReference>
<dbReference type="Gene3D" id="3.40.50.300">
    <property type="entry name" value="P-loop containing nucleotide triphosphate hydrolases"/>
    <property type="match status" value="1"/>
</dbReference>
<keyword evidence="6 8" id="KW-1133">Transmembrane helix</keyword>
<accession>A0A212R795</accession>
<dbReference type="Pfam" id="PF00664">
    <property type="entry name" value="ABC_membrane"/>
    <property type="match status" value="1"/>
</dbReference>
<dbReference type="SUPFAM" id="SSF52540">
    <property type="entry name" value="P-loop containing nucleoside triphosphate hydrolases"/>
    <property type="match status" value="1"/>
</dbReference>
<dbReference type="PANTHER" id="PTHR43394:SF1">
    <property type="entry name" value="ATP-BINDING CASSETTE SUB-FAMILY B MEMBER 10, MITOCHONDRIAL"/>
    <property type="match status" value="1"/>
</dbReference>
<dbReference type="FunFam" id="3.40.50.300:FF:000403">
    <property type="entry name" value="ATP-binding cassette sub-family B member 8, mitochondrial"/>
    <property type="match status" value="1"/>
</dbReference>
<name>A0A212R795_9PROT</name>
<feature type="domain" description="ABC transmembrane type-1" evidence="10">
    <location>
        <begin position="39"/>
        <end position="321"/>
    </location>
</feature>
<comment type="subcellular location">
    <subcellularLocation>
        <location evidence="1">Cell membrane</location>
        <topology evidence="1">Multi-pass membrane protein</topology>
    </subcellularLocation>
</comment>
<dbReference type="Pfam" id="PF00005">
    <property type="entry name" value="ABC_tran"/>
    <property type="match status" value="1"/>
</dbReference>
<feature type="transmembrane region" description="Helical" evidence="8">
    <location>
        <begin position="180"/>
        <end position="200"/>
    </location>
</feature>
<feature type="transmembrane region" description="Helical" evidence="8">
    <location>
        <begin position="78"/>
        <end position="99"/>
    </location>
</feature>
<evidence type="ECO:0000256" key="8">
    <source>
        <dbReference type="SAM" id="Phobius"/>
    </source>
</evidence>
<keyword evidence="5 11" id="KW-0067">ATP-binding</keyword>
<dbReference type="SUPFAM" id="SSF90123">
    <property type="entry name" value="ABC transporter transmembrane region"/>
    <property type="match status" value="1"/>
</dbReference>
<dbReference type="SMART" id="SM00382">
    <property type="entry name" value="AAA"/>
    <property type="match status" value="1"/>
</dbReference>
<feature type="domain" description="ABC transporter" evidence="9">
    <location>
        <begin position="356"/>
        <end position="592"/>
    </location>
</feature>
<dbReference type="RefSeq" id="WP_088561559.1">
    <property type="nucleotide sequence ID" value="NZ_FYEH01000006.1"/>
</dbReference>
<keyword evidence="12" id="KW-1185">Reference proteome</keyword>
<dbReference type="Gene3D" id="1.20.1560.10">
    <property type="entry name" value="ABC transporter type 1, transmembrane domain"/>
    <property type="match status" value="1"/>
</dbReference>
<evidence type="ECO:0000256" key="2">
    <source>
        <dbReference type="ARBA" id="ARBA00022448"/>
    </source>
</evidence>
<evidence type="ECO:0000256" key="7">
    <source>
        <dbReference type="ARBA" id="ARBA00023136"/>
    </source>
</evidence>
<evidence type="ECO:0000259" key="9">
    <source>
        <dbReference type="PROSITE" id="PS50893"/>
    </source>
</evidence>
<protein>
    <submittedName>
        <fullName evidence="11">ATP-binding cassette, subfamily B</fullName>
    </submittedName>
</protein>
<dbReference type="PROSITE" id="PS00211">
    <property type="entry name" value="ABC_TRANSPORTER_1"/>
    <property type="match status" value="1"/>
</dbReference>
<dbReference type="CDD" id="cd18575">
    <property type="entry name" value="ABC_6TM_bac_exporter_ABCB8_10_like"/>
    <property type="match status" value="1"/>
</dbReference>
<dbReference type="NCBIfam" id="TIGR02204">
    <property type="entry name" value="MsbA_rel"/>
    <property type="match status" value="1"/>
</dbReference>
<evidence type="ECO:0000313" key="12">
    <source>
        <dbReference type="Proteomes" id="UP000197065"/>
    </source>
</evidence>
<dbReference type="OrthoDB" id="5288404at2"/>
<dbReference type="PANTHER" id="PTHR43394">
    <property type="entry name" value="ATP-DEPENDENT PERMEASE MDL1, MITOCHONDRIAL"/>
    <property type="match status" value="1"/>
</dbReference>
<reference evidence="11 12" key="1">
    <citation type="submission" date="2017-06" db="EMBL/GenBank/DDBJ databases">
        <authorList>
            <person name="Kim H.J."/>
            <person name="Triplett B.A."/>
        </authorList>
    </citation>
    <scope>NUCLEOTIDE SEQUENCE [LARGE SCALE GENOMIC DNA]</scope>
    <source>
        <strain evidence="11 12">B29T1</strain>
    </source>
</reference>
<sequence>MASGRRTAQVVGDGREKSRNLKPLKRLARYLLPYRWRLVLALLALVLAAGSVLSLGVGMRYLIDHGLVGGRLIAMRHAVEAVLIVIVVLALSTFTRSYLVTWLGERVVADLRTSLERRLIRLEPGFFETRRMGEIISRLTTDTSVIQAVIASSVTQALRNLLMLVGGLVLLAVTNPKLTGLILLVVPLVVVPIVVIGRNVRRLSRQTQDRVATVSALAEETLGAVKTVQAFGQEEHESRRFAEACETAFAAASRYAWARAFLAAIVITLVIGAIVVVLWIGGQDVVSGRLTAGELASFVFFASVVAGAMGGLSDTFGDLQRAAGAAERIFELMDIKPKIAAPPIVATLPPRTQGEIEFNRVSFAYPSAPERLVLDHFDLRVRPGETVAIVGPSGAGKSTIFDLLMRFYDPQEGRVFLDGQDLRSLAPEMFRRRLALVSQDPVLFGTDVLTNIRYGLAEADEAAVVTATRNAAAQGFVERLPQGYKTFLGERGVRLSGGQRQRIAIARAILREPSVLLLDEATSALDAESERAVQEALERLRHGRTCLVIAHRLATVRKADRIVVLDQGRVIDEGRHEELVARGGLYARLAALQFDLEAAA</sequence>
<dbReference type="InterPro" id="IPR017871">
    <property type="entry name" value="ABC_transporter-like_CS"/>
</dbReference>
<evidence type="ECO:0000313" key="11">
    <source>
        <dbReference type="EMBL" id="SNB67958.1"/>
    </source>
</evidence>
<evidence type="ECO:0000256" key="6">
    <source>
        <dbReference type="ARBA" id="ARBA00022989"/>
    </source>
</evidence>
<feature type="transmembrane region" description="Helical" evidence="8">
    <location>
        <begin position="260"/>
        <end position="280"/>
    </location>
</feature>
<evidence type="ECO:0000256" key="5">
    <source>
        <dbReference type="ARBA" id="ARBA00022840"/>
    </source>
</evidence>
<organism evidence="11 12">
    <name type="scientific">Arboricoccus pini</name>
    <dbReference type="NCBI Taxonomy" id="1963835"/>
    <lineage>
        <taxon>Bacteria</taxon>
        <taxon>Pseudomonadati</taxon>
        <taxon>Pseudomonadota</taxon>
        <taxon>Alphaproteobacteria</taxon>
        <taxon>Geminicoccales</taxon>
        <taxon>Geminicoccaceae</taxon>
        <taxon>Arboricoccus</taxon>
    </lineage>
</organism>
<dbReference type="InterPro" id="IPR036640">
    <property type="entry name" value="ABC1_TM_sf"/>
</dbReference>
<dbReference type="InterPro" id="IPR011527">
    <property type="entry name" value="ABC1_TM_dom"/>
</dbReference>
<dbReference type="GO" id="GO:0016887">
    <property type="term" value="F:ATP hydrolysis activity"/>
    <property type="evidence" value="ECO:0007669"/>
    <property type="project" value="InterPro"/>
</dbReference>
<keyword evidence="3 8" id="KW-0812">Transmembrane</keyword>
<dbReference type="InterPro" id="IPR027417">
    <property type="entry name" value="P-loop_NTPase"/>
</dbReference>
<dbReference type="Proteomes" id="UP000197065">
    <property type="component" value="Unassembled WGS sequence"/>
</dbReference>
<evidence type="ECO:0000256" key="1">
    <source>
        <dbReference type="ARBA" id="ARBA00004651"/>
    </source>
</evidence>
<keyword evidence="2" id="KW-0813">Transport</keyword>
<dbReference type="PROSITE" id="PS50893">
    <property type="entry name" value="ABC_TRANSPORTER_2"/>
    <property type="match status" value="1"/>
</dbReference>
<proteinExistence type="predicted"/>
<dbReference type="GO" id="GO:0005886">
    <property type="term" value="C:plasma membrane"/>
    <property type="evidence" value="ECO:0007669"/>
    <property type="project" value="UniProtKB-SubCell"/>
</dbReference>
<evidence type="ECO:0000259" key="10">
    <source>
        <dbReference type="PROSITE" id="PS50929"/>
    </source>
</evidence>
<evidence type="ECO:0000256" key="4">
    <source>
        <dbReference type="ARBA" id="ARBA00022741"/>
    </source>
</evidence>
<keyword evidence="7 8" id="KW-0472">Membrane</keyword>
<keyword evidence="4" id="KW-0547">Nucleotide-binding</keyword>
<dbReference type="EMBL" id="FYEH01000006">
    <property type="protein sequence ID" value="SNB67958.1"/>
    <property type="molecule type" value="Genomic_DNA"/>
</dbReference>
<dbReference type="InterPro" id="IPR011918">
    <property type="entry name" value="ABC_MsbA_ATP-bd"/>
</dbReference>
<feature type="transmembrane region" description="Helical" evidence="8">
    <location>
        <begin position="292"/>
        <end position="312"/>
    </location>
</feature>
<dbReference type="InterPro" id="IPR003439">
    <property type="entry name" value="ABC_transporter-like_ATP-bd"/>
</dbReference>
<dbReference type="InterPro" id="IPR039421">
    <property type="entry name" value="Type_1_exporter"/>
</dbReference>
<evidence type="ECO:0000256" key="3">
    <source>
        <dbReference type="ARBA" id="ARBA00022692"/>
    </source>
</evidence>
<dbReference type="InterPro" id="IPR003593">
    <property type="entry name" value="AAA+_ATPase"/>
</dbReference>
<dbReference type="GO" id="GO:0090374">
    <property type="term" value="P:oligopeptide export from mitochondrion"/>
    <property type="evidence" value="ECO:0007669"/>
    <property type="project" value="TreeGrafter"/>
</dbReference>
<dbReference type="AlphaFoldDB" id="A0A212R795"/>
<gene>
    <name evidence="11" type="ORF">SAMN07250955_106101</name>
</gene>